<keyword evidence="5" id="KW-0804">Transcription</keyword>
<sequence length="221" mass="25258">MAYSYTEKKRIRKDFSKLPDVMDVPYLLAIQLDSYREFLQAGASKDQFRDVGLHAAFKSVFPIISYSGNAALEYVGYRLGEPAFDVKECVLRGVTFAVPLRVKVRLIIFDKESSNKAIKDIKEQEVYMGEIPLMTENGTFVINGTERVIVSQLHRSPGVFFDHDRGKTHSSGKLLYSARIIPYRGSWLDFEFDPKDCVFVRIDRRRKLPASVLLRALGYST</sequence>
<evidence type="ECO:0000256" key="5">
    <source>
        <dbReference type="ARBA" id="ARBA00023163"/>
    </source>
</evidence>
<feature type="non-terminal residue" evidence="7">
    <location>
        <position position="221"/>
    </location>
</feature>
<evidence type="ECO:0000256" key="2">
    <source>
        <dbReference type="ARBA" id="ARBA00022478"/>
    </source>
</evidence>
<feature type="domain" description="RNA polymerase beta subunit protrusion" evidence="6">
    <location>
        <begin position="27"/>
        <end position="174"/>
    </location>
</feature>
<proteinExistence type="predicted"/>
<keyword evidence="4" id="KW-0548">Nucleotidyltransferase</keyword>
<dbReference type="InterPro" id="IPR037034">
    <property type="entry name" value="RNA_pol_Rpb2_2_sf"/>
</dbReference>
<dbReference type="Gene3D" id="3.90.1110.10">
    <property type="entry name" value="RNA polymerase Rpb2, domain 2"/>
    <property type="match status" value="1"/>
</dbReference>
<dbReference type="GO" id="GO:0003677">
    <property type="term" value="F:DNA binding"/>
    <property type="evidence" value="ECO:0007669"/>
    <property type="project" value="InterPro"/>
</dbReference>
<dbReference type="EC" id="2.7.7.6" evidence="1"/>
<dbReference type="SUPFAM" id="SSF64484">
    <property type="entry name" value="beta and beta-prime subunits of DNA dependent RNA-polymerase"/>
    <property type="match status" value="1"/>
</dbReference>
<comment type="caution">
    <text evidence="7">The sequence shown here is derived from an EMBL/GenBank/DDBJ whole genome shotgun (WGS) entry which is preliminary data.</text>
</comment>
<evidence type="ECO:0000313" key="7">
    <source>
        <dbReference type="EMBL" id="GAI34127.1"/>
    </source>
</evidence>
<dbReference type="EMBL" id="BARV01027139">
    <property type="protein sequence ID" value="GAI34127.1"/>
    <property type="molecule type" value="Genomic_DNA"/>
</dbReference>
<dbReference type="Pfam" id="PF04563">
    <property type="entry name" value="RNA_pol_Rpb2_1"/>
    <property type="match status" value="1"/>
</dbReference>
<evidence type="ECO:0000256" key="1">
    <source>
        <dbReference type="ARBA" id="ARBA00012418"/>
    </source>
</evidence>
<name>X1MR54_9ZZZZ</name>
<keyword evidence="3" id="KW-0808">Transferase</keyword>
<dbReference type="GO" id="GO:0006351">
    <property type="term" value="P:DNA-templated transcription"/>
    <property type="evidence" value="ECO:0007669"/>
    <property type="project" value="InterPro"/>
</dbReference>
<dbReference type="GO" id="GO:0003899">
    <property type="term" value="F:DNA-directed RNA polymerase activity"/>
    <property type="evidence" value="ECO:0007669"/>
    <property type="project" value="UniProtKB-EC"/>
</dbReference>
<evidence type="ECO:0000256" key="4">
    <source>
        <dbReference type="ARBA" id="ARBA00022695"/>
    </source>
</evidence>
<keyword evidence="2" id="KW-0240">DNA-directed RNA polymerase</keyword>
<dbReference type="InterPro" id="IPR007644">
    <property type="entry name" value="RNA_pol_bsu_protrusion"/>
</dbReference>
<dbReference type="InterPro" id="IPR015712">
    <property type="entry name" value="DNA-dir_RNA_pol_su2"/>
</dbReference>
<dbReference type="GO" id="GO:0000428">
    <property type="term" value="C:DNA-directed RNA polymerase complex"/>
    <property type="evidence" value="ECO:0007669"/>
    <property type="project" value="UniProtKB-KW"/>
</dbReference>
<accession>X1MR54</accession>
<evidence type="ECO:0000256" key="3">
    <source>
        <dbReference type="ARBA" id="ARBA00022679"/>
    </source>
</evidence>
<evidence type="ECO:0000259" key="6">
    <source>
        <dbReference type="Pfam" id="PF04563"/>
    </source>
</evidence>
<organism evidence="7">
    <name type="scientific">marine sediment metagenome</name>
    <dbReference type="NCBI Taxonomy" id="412755"/>
    <lineage>
        <taxon>unclassified sequences</taxon>
        <taxon>metagenomes</taxon>
        <taxon>ecological metagenomes</taxon>
    </lineage>
</organism>
<dbReference type="Gene3D" id="3.90.1100.10">
    <property type="match status" value="1"/>
</dbReference>
<dbReference type="GO" id="GO:0032549">
    <property type="term" value="F:ribonucleoside binding"/>
    <property type="evidence" value="ECO:0007669"/>
    <property type="project" value="InterPro"/>
</dbReference>
<dbReference type="FunFam" id="3.90.1100.10:FF:000002">
    <property type="entry name" value="DNA-directed RNA polymerase subunit beta"/>
    <property type="match status" value="1"/>
</dbReference>
<dbReference type="AlphaFoldDB" id="X1MR54"/>
<reference evidence="7" key="1">
    <citation type="journal article" date="2014" name="Front. Microbiol.">
        <title>High frequency of phylogenetically diverse reductive dehalogenase-homologous genes in deep subseafloor sedimentary metagenomes.</title>
        <authorList>
            <person name="Kawai M."/>
            <person name="Futagami T."/>
            <person name="Toyoda A."/>
            <person name="Takaki Y."/>
            <person name="Nishi S."/>
            <person name="Hori S."/>
            <person name="Arai W."/>
            <person name="Tsubouchi T."/>
            <person name="Morono Y."/>
            <person name="Uchiyama I."/>
            <person name="Ito T."/>
            <person name="Fujiyama A."/>
            <person name="Inagaki F."/>
            <person name="Takami H."/>
        </authorList>
    </citation>
    <scope>NUCLEOTIDE SEQUENCE</scope>
    <source>
        <strain evidence="7">Expedition CK06-06</strain>
    </source>
</reference>
<gene>
    <name evidence="7" type="ORF">S06H3_43726</name>
</gene>
<protein>
    <recommendedName>
        <fullName evidence="1">DNA-directed RNA polymerase</fullName>
        <ecNumber evidence="1">2.7.7.6</ecNumber>
    </recommendedName>
</protein>
<dbReference type="PANTHER" id="PTHR20856">
    <property type="entry name" value="DNA-DIRECTED RNA POLYMERASE I SUBUNIT 2"/>
    <property type="match status" value="1"/>
</dbReference>